<evidence type="ECO:0000256" key="1">
    <source>
        <dbReference type="SAM" id="MobiDB-lite"/>
    </source>
</evidence>
<reference evidence="2 3" key="1">
    <citation type="journal article" date="2019" name="Sci. Rep.">
        <title>A high-quality genome of Eragrostis curvula grass provides insights into Poaceae evolution and supports new strategies to enhance forage quality.</title>
        <authorList>
            <person name="Carballo J."/>
            <person name="Santos B.A.C.M."/>
            <person name="Zappacosta D."/>
            <person name="Garbus I."/>
            <person name="Selva J.P."/>
            <person name="Gallo C.A."/>
            <person name="Diaz A."/>
            <person name="Albertini E."/>
            <person name="Caccamo M."/>
            <person name="Echenique V."/>
        </authorList>
    </citation>
    <scope>NUCLEOTIDE SEQUENCE [LARGE SCALE GENOMIC DNA]</scope>
    <source>
        <strain evidence="3">cv. Victoria</strain>
        <tissue evidence="2">Leaf</tissue>
    </source>
</reference>
<organism evidence="2 3">
    <name type="scientific">Eragrostis curvula</name>
    <name type="common">weeping love grass</name>
    <dbReference type="NCBI Taxonomy" id="38414"/>
    <lineage>
        <taxon>Eukaryota</taxon>
        <taxon>Viridiplantae</taxon>
        <taxon>Streptophyta</taxon>
        <taxon>Embryophyta</taxon>
        <taxon>Tracheophyta</taxon>
        <taxon>Spermatophyta</taxon>
        <taxon>Magnoliopsida</taxon>
        <taxon>Liliopsida</taxon>
        <taxon>Poales</taxon>
        <taxon>Poaceae</taxon>
        <taxon>PACMAD clade</taxon>
        <taxon>Chloridoideae</taxon>
        <taxon>Eragrostideae</taxon>
        <taxon>Eragrostidinae</taxon>
        <taxon>Eragrostis</taxon>
    </lineage>
</organism>
<dbReference type="AlphaFoldDB" id="A0A5J9UQA5"/>
<comment type="caution">
    <text evidence="2">The sequence shown here is derived from an EMBL/GenBank/DDBJ whole genome shotgun (WGS) entry which is preliminary data.</text>
</comment>
<sequence>MELLSNTSVHDAVPEEYIMPPEKRPEDDELVDPGTVTLPVIDLGTGRRHLAVAEIMEAGKEFGFFQARTRAT</sequence>
<name>A0A5J9UQA5_9POAL</name>
<gene>
    <name evidence="2" type="ORF">EJB05_28485</name>
</gene>
<dbReference type="EMBL" id="RWGY01000013">
    <property type="protein sequence ID" value="TVU25962.1"/>
    <property type="molecule type" value="Genomic_DNA"/>
</dbReference>
<evidence type="ECO:0000313" key="2">
    <source>
        <dbReference type="EMBL" id="TVU25962.1"/>
    </source>
</evidence>
<dbReference type="OrthoDB" id="693178at2759"/>
<proteinExistence type="predicted"/>
<feature type="non-terminal residue" evidence="2">
    <location>
        <position position="1"/>
    </location>
</feature>
<dbReference type="Proteomes" id="UP000324897">
    <property type="component" value="Chromosome 2"/>
</dbReference>
<dbReference type="Gramene" id="TVU25962">
    <property type="protein sequence ID" value="TVU25962"/>
    <property type="gene ID" value="EJB05_28485"/>
</dbReference>
<feature type="region of interest" description="Disordered" evidence="1">
    <location>
        <begin position="1"/>
        <end position="33"/>
    </location>
</feature>
<dbReference type="InterPro" id="IPR027443">
    <property type="entry name" value="IPNS-like_sf"/>
</dbReference>
<dbReference type="Gene3D" id="2.60.120.330">
    <property type="entry name" value="B-lactam Antibiotic, Isopenicillin N Synthase, Chain"/>
    <property type="match status" value="1"/>
</dbReference>
<dbReference type="SUPFAM" id="SSF51197">
    <property type="entry name" value="Clavaminate synthase-like"/>
    <property type="match status" value="1"/>
</dbReference>
<evidence type="ECO:0000313" key="3">
    <source>
        <dbReference type="Proteomes" id="UP000324897"/>
    </source>
</evidence>
<keyword evidence="3" id="KW-1185">Reference proteome</keyword>
<protein>
    <recommendedName>
        <fullName evidence="4">Non-haem dioxygenase N-terminal domain-containing protein</fullName>
    </recommendedName>
</protein>
<accession>A0A5J9UQA5</accession>
<evidence type="ECO:0008006" key="4">
    <source>
        <dbReference type="Google" id="ProtNLM"/>
    </source>
</evidence>